<dbReference type="Gene3D" id="1.10.10.10">
    <property type="entry name" value="Winged helix-like DNA-binding domain superfamily/Winged helix DNA-binding domain"/>
    <property type="match status" value="1"/>
</dbReference>
<evidence type="ECO:0000313" key="3">
    <source>
        <dbReference type="EMBL" id="PYZ98246.1"/>
    </source>
</evidence>
<accession>A0A2W0HBN5</accession>
<dbReference type="SUPFAM" id="SSF50249">
    <property type="entry name" value="Nucleic acid-binding proteins"/>
    <property type="match status" value="1"/>
</dbReference>
<dbReference type="PANTHER" id="PTHR37296:SF1">
    <property type="entry name" value="CONSERVED VIRULENCE FACTOR B"/>
    <property type="match status" value="1"/>
</dbReference>
<reference evidence="3 4" key="1">
    <citation type="submission" date="2017-10" db="EMBL/GenBank/DDBJ databases">
        <title>Bacillus sp. nov., a halophilic bacterium isolated from a Yangshapao Lake.</title>
        <authorList>
            <person name="Wang H."/>
        </authorList>
    </citation>
    <scope>NUCLEOTIDE SEQUENCE [LARGE SCALE GENOMIC DNA]</scope>
    <source>
        <strain evidence="3 4">YSP-3</strain>
    </source>
</reference>
<dbReference type="GO" id="GO:0003676">
    <property type="term" value="F:nucleic acid binding"/>
    <property type="evidence" value="ECO:0007669"/>
    <property type="project" value="InterPro"/>
</dbReference>
<dbReference type="PROSITE" id="PS50126">
    <property type="entry name" value="S1"/>
    <property type="match status" value="1"/>
</dbReference>
<name>A0A2W0HBN5_9BACI</name>
<dbReference type="InterPro" id="IPR048588">
    <property type="entry name" value="CvfB_S1_2nd"/>
</dbReference>
<dbReference type="RefSeq" id="WP_110518118.1">
    <property type="nucleotide sequence ID" value="NZ_PDOF01000001.1"/>
</dbReference>
<dbReference type="PANTHER" id="PTHR37296">
    <property type="entry name" value="CONSERVED VIRULENCE FACTOR B"/>
    <property type="match status" value="1"/>
</dbReference>
<dbReference type="Pfam" id="PF21191">
    <property type="entry name" value="CvfB_1st"/>
    <property type="match status" value="1"/>
</dbReference>
<dbReference type="SMART" id="SM00316">
    <property type="entry name" value="S1"/>
    <property type="match status" value="1"/>
</dbReference>
<dbReference type="InterPro" id="IPR040764">
    <property type="entry name" value="CvfB_WH"/>
</dbReference>
<dbReference type="AlphaFoldDB" id="A0A2W0HBN5"/>
<protein>
    <recommendedName>
        <fullName evidence="2">S1 motif domain-containing protein</fullName>
    </recommendedName>
</protein>
<feature type="domain" description="S1 motif" evidence="2">
    <location>
        <begin position="154"/>
        <end position="214"/>
    </location>
</feature>
<dbReference type="InterPro" id="IPR036388">
    <property type="entry name" value="WH-like_DNA-bd_sf"/>
</dbReference>
<comment type="similarity">
    <text evidence="1">Belongs to the CvfB family.</text>
</comment>
<evidence type="ECO:0000313" key="4">
    <source>
        <dbReference type="Proteomes" id="UP000248066"/>
    </source>
</evidence>
<dbReference type="Pfam" id="PF17783">
    <property type="entry name" value="WHD_CvfB"/>
    <property type="match status" value="1"/>
</dbReference>
<dbReference type="PIRSF" id="PIRSF012524">
    <property type="entry name" value="YitL_S1"/>
    <property type="match status" value="1"/>
</dbReference>
<dbReference type="Proteomes" id="UP000248066">
    <property type="component" value="Unassembled WGS sequence"/>
</dbReference>
<dbReference type="InterPro" id="IPR012340">
    <property type="entry name" value="NA-bd_OB-fold"/>
</dbReference>
<dbReference type="OrthoDB" id="9801597at2"/>
<dbReference type="Pfam" id="PF21543">
    <property type="entry name" value="CvfB_2nd"/>
    <property type="match status" value="1"/>
</dbReference>
<sequence length="288" mass="31955">MHTFEPGTIEKLTVSQEVGGDYVLSDGNRIVVLPQQEVSAAPEPGDRISVFIYLNKKGETIATMSLPAVTADTYEWVKVVESVKGLGVFADIGLKEDVLVSSDDLPLLESVWPKEGDELFVTLTTDKKGRLLAKPATETVVEDSFKEAPQTLKHTTAEGRVYRSTKVGSFVITTEGYRGFVHYSERKEEPRLGEWVSGRVIGVKEDGTVNMSLRPLKQEVLDEDAESVFAYLIRTGGEMPFTDKSDPDEIRDTFKISKAAFKRALGRLMKEGRVRQEDGKTFAVSNEE</sequence>
<evidence type="ECO:0000259" key="2">
    <source>
        <dbReference type="PROSITE" id="PS50126"/>
    </source>
</evidence>
<evidence type="ECO:0000256" key="1">
    <source>
        <dbReference type="PIRNR" id="PIRNR012524"/>
    </source>
</evidence>
<dbReference type="Pfam" id="PF13509">
    <property type="entry name" value="S1_2"/>
    <property type="match status" value="1"/>
</dbReference>
<proteinExistence type="inferred from homology"/>
<organism evidence="3 4">
    <name type="scientific">Alteribacter lacisalsi</name>
    <dbReference type="NCBI Taxonomy" id="2045244"/>
    <lineage>
        <taxon>Bacteria</taxon>
        <taxon>Bacillati</taxon>
        <taxon>Bacillota</taxon>
        <taxon>Bacilli</taxon>
        <taxon>Bacillales</taxon>
        <taxon>Bacillaceae</taxon>
        <taxon>Alteribacter</taxon>
    </lineage>
</organism>
<keyword evidence="4" id="KW-1185">Reference proteome</keyword>
<dbReference type="Gene3D" id="2.40.50.140">
    <property type="entry name" value="Nucleic acid-binding proteins"/>
    <property type="match status" value="2"/>
</dbReference>
<dbReference type="InterPro" id="IPR003029">
    <property type="entry name" value="S1_domain"/>
</dbReference>
<comment type="caution">
    <text evidence="3">The sequence shown here is derived from an EMBL/GenBank/DDBJ whole genome shotgun (WGS) entry which is preliminary data.</text>
</comment>
<dbReference type="EMBL" id="PDOF01000001">
    <property type="protein sequence ID" value="PYZ98246.1"/>
    <property type="molecule type" value="Genomic_DNA"/>
</dbReference>
<dbReference type="InterPro" id="IPR048587">
    <property type="entry name" value="CvfB_S1_3rd"/>
</dbReference>
<dbReference type="InterPro" id="IPR039566">
    <property type="entry name" value="CvfB_S1_st"/>
</dbReference>
<dbReference type="InterPro" id="IPR014464">
    <property type="entry name" value="CvfB_fam"/>
</dbReference>
<gene>
    <name evidence="3" type="ORF">CR205_06525</name>
</gene>